<comment type="similarity">
    <text evidence="6">Belongs to the ABC-4 integral membrane protein family.</text>
</comment>
<evidence type="ECO:0000256" key="3">
    <source>
        <dbReference type="ARBA" id="ARBA00022692"/>
    </source>
</evidence>
<dbReference type="Proteomes" id="UP001458946">
    <property type="component" value="Unassembled WGS sequence"/>
</dbReference>
<feature type="domain" description="MacB-like periplasmic core" evidence="9">
    <location>
        <begin position="21"/>
        <end position="244"/>
    </location>
</feature>
<feature type="transmembrane region" description="Helical" evidence="7">
    <location>
        <begin position="21"/>
        <end position="42"/>
    </location>
</feature>
<keyword evidence="10" id="KW-0067">ATP-binding</keyword>
<evidence type="ECO:0000313" key="10">
    <source>
        <dbReference type="EMBL" id="GAA5500564.1"/>
    </source>
</evidence>
<organism evidence="10 11">
    <name type="scientific">Deinococcus xinjiangensis</name>
    <dbReference type="NCBI Taxonomy" id="457454"/>
    <lineage>
        <taxon>Bacteria</taxon>
        <taxon>Thermotogati</taxon>
        <taxon>Deinococcota</taxon>
        <taxon>Deinococci</taxon>
        <taxon>Deinococcales</taxon>
        <taxon>Deinococcaceae</taxon>
        <taxon>Deinococcus</taxon>
    </lineage>
</organism>
<sequence length="403" mass="43069">MNFFENLRTALSAISTNKLRSLLTMLGVIIGVYAVSTMLALGQMATGAITGQLNQIGGSQIYVMPKFEAGRTTVKNFNDNDLQALSSLPLENISTVDSSVQATTPRRTGNVSLQGATADYPQKVGNITLKQGRFFSDAEARGSAPVVVLSEKTANSYFGSANPVGQTFRITQSLGTQGSRREDLTVIGVTASQGGMLGGLAPDSGFVPIQYAWRYFYSRGEYPYLMFRIRQGADGAKVQADVRRILTARRGTDDIDIQSFDQFVSQFKVITNVLQIMLAGIGGLSLLVGGIGIMNIMLVSVTERTREIGLRKALGARRGTILGQFLIEAVTLTGLGGLIGYGFSVLTVLLVTLAAPNFFPQMVLSPFVAALALGVSALIGLVFGVWPASRAANLTPIEALRYE</sequence>
<dbReference type="GO" id="GO:0005524">
    <property type="term" value="F:ATP binding"/>
    <property type="evidence" value="ECO:0007669"/>
    <property type="project" value="UniProtKB-KW"/>
</dbReference>
<evidence type="ECO:0000259" key="8">
    <source>
        <dbReference type="Pfam" id="PF02687"/>
    </source>
</evidence>
<evidence type="ECO:0000256" key="6">
    <source>
        <dbReference type="ARBA" id="ARBA00038076"/>
    </source>
</evidence>
<dbReference type="InterPro" id="IPR050250">
    <property type="entry name" value="Macrolide_Exporter_MacB"/>
</dbReference>
<gene>
    <name evidence="10" type="primary">macB_1</name>
    <name evidence="10" type="ORF">Dxin01_00285</name>
</gene>
<evidence type="ECO:0000256" key="4">
    <source>
        <dbReference type="ARBA" id="ARBA00022989"/>
    </source>
</evidence>
<dbReference type="InterPro" id="IPR025857">
    <property type="entry name" value="MacB_PCD"/>
</dbReference>
<keyword evidence="4 7" id="KW-1133">Transmembrane helix</keyword>
<dbReference type="InterPro" id="IPR003838">
    <property type="entry name" value="ABC3_permease_C"/>
</dbReference>
<accession>A0ABP9V5R4</accession>
<keyword evidence="5 7" id="KW-0472">Membrane</keyword>
<protein>
    <submittedName>
        <fullName evidence="10">Macrolide export ATP-binding/permease protein MacB</fullName>
    </submittedName>
</protein>
<dbReference type="EMBL" id="BAABRN010000002">
    <property type="protein sequence ID" value="GAA5500564.1"/>
    <property type="molecule type" value="Genomic_DNA"/>
</dbReference>
<feature type="transmembrane region" description="Helical" evidence="7">
    <location>
        <begin position="322"/>
        <end position="355"/>
    </location>
</feature>
<evidence type="ECO:0000256" key="7">
    <source>
        <dbReference type="SAM" id="Phobius"/>
    </source>
</evidence>
<dbReference type="PANTHER" id="PTHR30572">
    <property type="entry name" value="MEMBRANE COMPONENT OF TRANSPORTER-RELATED"/>
    <property type="match status" value="1"/>
</dbReference>
<dbReference type="Pfam" id="PF02687">
    <property type="entry name" value="FtsX"/>
    <property type="match status" value="1"/>
</dbReference>
<proteinExistence type="inferred from homology"/>
<dbReference type="RefSeq" id="WP_353540546.1">
    <property type="nucleotide sequence ID" value="NZ_BAABRN010000002.1"/>
</dbReference>
<comment type="caution">
    <text evidence="10">The sequence shown here is derived from an EMBL/GenBank/DDBJ whole genome shotgun (WGS) entry which is preliminary data.</text>
</comment>
<evidence type="ECO:0000256" key="2">
    <source>
        <dbReference type="ARBA" id="ARBA00022475"/>
    </source>
</evidence>
<evidence type="ECO:0000259" key="9">
    <source>
        <dbReference type="Pfam" id="PF12704"/>
    </source>
</evidence>
<keyword evidence="11" id="KW-1185">Reference proteome</keyword>
<feature type="domain" description="ABC3 transporter permease C-terminal" evidence="8">
    <location>
        <begin position="281"/>
        <end position="396"/>
    </location>
</feature>
<feature type="transmembrane region" description="Helical" evidence="7">
    <location>
        <begin position="367"/>
        <end position="386"/>
    </location>
</feature>
<feature type="transmembrane region" description="Helical" evidence="7">
    <location>
        <begin position="276"/>
        <end position="301"/>
    </location>
</feature>
<evidence type="ECO:0000256" key="1">
    <source>
        <dbReference type="ARBA" id="ARBA00004651"/>
    </source>
</evidence>
<keyword evidence="10" id="KW-0547">Nucleotide-binding</keyword>
<evidence type="ECO:0000313" key="11">
    <source>
        <dbReference type="Proteomes" id="UP001458946"/>
    </source>
</evidence>
<dbReference type="Pfam" id="PF12704">
    <property type="entry name" value="MacB_PCD"/>
    <property type="match status" value="1"/>
</dbReference>
<evidence type="ECO:0000256" key="5">
    <source>
        <dbReference type="ARBA" id="ARBA00023136"/>
    </source>
</evidence>
<name>A0ABP9V5R4_9DEIO</name>
<keyword evidence="3 7" id="KW-0812">Transmembrane</keyword>
<reference evidence="10 11" key="1">
    <citation type="submission" date="2024-02" db="EMBL/GenBank/DDBJ databases">
        <title>Deinococcus xinjiangensis NBRC 107630.</title>
        <authorList>
            <person name="Ichikawa N."/>
            <person name="Katano-Makiyama Y."/>
            <person name="Hidaka K."/>
        </authorList>
    </citation>
    <scope>NUCLEOTIDE SEQUENCE [LARGE SCALE GENOMIC DNA]</scope>
    <source>
        <strain evidence="10 11">NBRC 107630</strain>
    </source>
</reference>
<comment type="subcellular location">
    <subcellularLocation>
        <location evidence="1">Cell membrane</location>
        <topology evidence="1">Multi-pass membrane protein</topology>
    </subcellularLocation>
</comment>
<dbReference type="PANTHER" id="PTHR30572:SF4">
    <property type="entry name" value="ABC TRANSPORTER PERMEASE YTRF"/>
    <property type="match status" value="1"/>
</dbReference>
<keyword evidence="2" id="KW-1003">Cell membrane</keyword>